<dbReference type="OrthoDB" id="9785113at2"/>
<evidence type="ECO:0000313" key="13">
    <source>
        <dbReference type="Proteomes" id="UP000095649"/>
    </source>
</evidence>
<dbReference type="InterPro" id="IPR035906">
    <property type="entry name" value="MetI-like_sf"/>
</dbReference>
<dbReference type="EMBL" id="CYXN01000034">
    <property type="protein sequence ID" value="CUN21984.1"/>
    <property type="molecule type" value="Genomic_DNA"/>
</dbReference>
<dbReference type="GO" id="GO:0005315">
    <property type="term" value="F:phosphate transmembrane transporter activity"/>
    <property type="evidence" value="ECO:0007669"/>
    <property type="project" value="InterPro"/>
</dbReference>
<organism evidence="12 13">
    <name type="scientific">Faecalibacterium prausnitzii</name>
    <dbReference type="NCBI Taxonomy" id="853"/>
    <lineage>
        <taxon>Bacteria</taxon>
        <taxon>Bacillati</taxon>
        <taxon>Bacillota</taxon>
        <taxon>Clostridia</taxon>
        <taxon>Eubacteriales</taxon>
        <taxon>Oscillospiraceae</taxon>
        <taxon>Faecalibacterium</taxon>
    </lineage>
</organism>
<feature type="transmembrane region" description="Helical" evidence="9">
    <location>
        <begin position="88"/>
        <end position="109"/>
    </location>
</feature>
<comment type="function">
    <text evidence="10">Part of the binding-protein-dependent transport system for phosphate; probably responsible for the translocation of the substrate across the membrane.</text>
</comment>
<dbReference type="CDD" id="cd06261">
    <property type="entry name" value="TM_PBP2"/>
    <property type="match status" value="1"/>
</dbReference>
<dbReference type="PANTHER" id="PTHR30425">
    <property type="entry name" value="PHOSPHATE TRANSPORT SYSTEM PERMEASE PROTEIN PST"/>
    <property type="match status" value="1"/>
</dbReference>
<name>A0A173V4P2_9FIRM</name>
<feature type="transmembrane region" description="Helical" evidence="9">
    <location>
        <begin position="151"/>
        <end position="172"/>
    </location>
</feature>
<dbReference type="Pfam" id="PF00528">
    <property type="entry name" value="BPD_transp_1"/>
    <property type="match status" value="1"/>
</dbReference>
<comment type="subcellular location">
    <subcellularLocation>
        <location evidence="1 9">Cell membrane</location>
        <topology evidence="1 9">Multi-pass membrane protein</topology>
    </subcellularLocation>
</comment>
<dbReference type="GO" id="GO:0005886">
    <property type="term" value="C:plasma membrane"/>
    <property type="evidence" value="ECO:0007669"/>
    <property type="project" value="UniProtKB-SubCell"/>
</dbReference>
<evidence type="ECO:0000256" key="5">
    <source>
        <dbReference type="ARBA" id="ARBA00022592"/>
    </source>
</evidence>
<accession>A0A173V4P2</accession>
<feature type="domain" description="ABC transmembrane type-1" evidence="11">
    <location>
        <begin position="84"/>
        <end position="293"/>
    </location>
</feature>
<gene>
    <name evidence="12" type="primary">pstC</name>
    <name evidence="12" type="ORF">ERS852582_02558</name>
</gene>
<feature type="transmembrane region" description="Helical" evidence="9">
    <location>
        <begin position="121"/>
        <end position="145"/>
    </location>
</feature>
<reference evidence="12 13" key="1">
    <citation type="submission" date="2015-09" db="EMBL/GenBank/DDBJ databases">
        <authorList>
            <consortium name="Pathogen Informatics"/>
        </authorList>
    </citation>
    <scope>NUCLEOTIDE SEQUENCE [LARGE SCALE GENOMIC DNA]</scope>
    <source>
        <strain evidence="12 13">2789STDY5834970</strain>
    </source>
</reference>
<dbReference type="NCBIfam" id="TIGR02138">
    <property type="entry name" value="phosphate_pstC"/>
    <property type="match status" value="1"/>
</dbReference>
<comment type="similarity">
    <text evidence="2 10">Belongs to the binding-protein-dependent transport system permease family. CysTW subfamily.</text>
</comment>
<evidence type="ECO:0000256" key="7">
    <source>
        <dbReference type="ARBA" id="ARBA00022989"/>
    </source>
</evidence>
<evidence type="ECO:0000259" key="11">
    <source>
        <dbReference type="PROSITE" id="PS50928"/>
    </source>
</evidence>
<dbReference type="RefSeq" id="WP_055186862.1">
    <property type="nucleotide sequence ID" value="NZ_CYXN01000034.1"/>
</dbReference>
<dbReference type="InterPro" id="IPR000515">
    <property type="entry name" value="MetI-like"/>
</dbReference>
<dbReference type="PANTHER" id="PTHR30425:SF1">
    <property type="entry name" value="PHOSPHATE TRANSPORT SYSTEM PERMEASE PROTEIN PSTC"/>
    <property type="match status" value="1"/>
</dbReference>
<dbReference type="Gene3D" id="1.10.3720.10">
    <property type="entry name" value="MetI-like"/>
    <property type="match status" value="1"/>
</dbReference>
<dbReference type="GO" id="GO:0006817">
    <property type="term" value="P:phosphate ion transport"/>
    <property type="evidence" value="ECO:0007669"/>
    <property type="project" value="UniProtKB-KW"/>
</dbReference>
<dbReference type="AlphaFoldDB" id="A0A173V4P2"/>
<keyword evidence="4 10" id="KW-1003">Cell membrane</keyword>
<dbReference type="SUPFAM" id="SSF161098">
    <property type="entry name" value="MetI-like"/>
    <property type="match status" value="1"/>
</dbReference>
<evidence type="ECO:0000256" key="9">
    <source>
        <dbReference type="RuleBase" id="RU363032"/>
    </source>
</evidence>
<evidence type="ECO:0000256" key="4">
    <source>
        <dbReference type="ARBA" id="ARBA00022475"/>
    </source>
</evidence>
<evidence type="ECO:0000256" key="2">
    <source>
        <dbReference type="ARBA" id="ARBA00007069"/>
    </source>
</evidence>
<dbReference type="InterPro" id="IPR011864">
    <property type="entry name" value="Phosphate_PstC"/>
</dbReference>
<keyword evidence="8 9" id="KW-0472">Membrane</keyword>
<feature type="transmembrane region" description="Helical" evidence="9">
    <location>
        <begin position="274"/>
        <end position="297"/>
    </location>
</feature>
<keyword evidence="6 9" id="KW-0812">Transmembrane</keyword>
<keyword evidence="7 9" id="KW-1133">Transmembrane helix</keyword>
<evidence type="ECO:0000256" key="3">
    <source>
        <dbReference type="ARBA" id="ARBA00022448"/>
    </source>
</evidence>
<evidence type="ECO:0000256" key="10">
    <source>
        <dbReference type="RuleBase" id="RU363054"/>
    </source>
</evidence>
<feature type="transmembrane region" description="Helical" evidence="9">
    <location>
        <begin position="20"/>
        <end position="49"/>
    </location>
</feature>
<evidence type="ECO:0000256" key="6">
    <source>
        <dbReference type="ARBA" id="ARBA00022692"/>
    </source>
</evidence>
<proteinExistence type="inferred from homology"/>
<sequence length="304" mass="31862">MKNTTSSLRRVRLPRTPADWLEAVMNFIFFLCGMLAVCCVVLISVYMVVSGVPAIHKIGLFKFLFGTKWASTAAEPLFGILPFILSSIYGTLGATILGVPIGLLTAVFLSKAADPKLRTVVVTAIELLSGIPSVVFGLLGMQVLVPAVAKAFGKASGACLLSAIVVLSIMILPSIVSVSVTALNAVPPEYEQGSLALGATDTETWFKISIPAAKSGIAAGVVLGIGRAIGEAMAVMMVAGNSPNMPDSLFRSVTLLTTAIAKEMSYAGGLQRQALFSIALVLFVFIMLINVVLNVVLKGGNRDE</sequence>
<keyword evidence="5 10" id="KW-0592">Phosphate transport</keyword>
<evidence type="ECO:0000313" key="12">
    <source>
        <dbReference type="EMBL" id="CUN21984.1"/>
    </source>
</evidence>
<evidence type="ECO:0000256" key="8">
    <source>
        <dbReference type="ARBA" id="ARBA00023136"/>
    </source>
</evidence>
<protein>
    <recommendedName>
        <fullName evidence="10">Phosphate transport system permease protein</fullName>
    </recommendedName>
</protein>
<dbReference type="InterPro" id="IPR051124">
    <property type="entry name" value="Phosphate_Transport_Permease"/>
</dbReference>
<dbReference type="Proteomes" id="UP000095649">
    <property type="component" value="Unassembled WGS sequence"/>
</dbReference>
<feature type="transmembrane region" description="Helical" evidence="9">
    <location>
        <begin position="217"/>
        <end position="239"/>
    </location>
</feature>
<keyword evidence="3 9" id="KW-0813">Transport</keyword>
<evidence type="ECO:0000256" key="1">
    <source>
        <dbReference type="ARBA" id="ARBA00004651"/>
    </source>
</evidence>
<dbReference type="PROSITE" id="PS50928">
    <property type="entry name" value="ABC_TM1"/>
    <property type="match status" value="1"/>
</dbReference>